<proteinExistence type="predicted"/>
<dbReference type="PROSITE" id="PS51257">
    <property type="entry name" value="PROKAR_LIPOPROTEIN"/>
    <property type="match status" value="1"/>
</dbReference>
<sequence>MTRKSLWLLPVLLFFLATSCLADLYFSYPIVGRQKNKIEVGSSPEIAILYNNTTTDVKITQVLLTLVYDPNLIDGIIVIKNENPNNFRLNQYETIAPGKIILSLDVDTVKPKPLKVEQNQAIKLITIICHINQAYTGDNRQVLFSWLTNGNDHNSVLQKELDVTGNRLAMPWSDIKPSKPPEFSGLNQVVSRHPIWGANAGNTIMLDWGSAAGAYDNTKSYNGKLTYRVYLKVEDGQWEEQPSEQPVPDPRQNPADRSPFLGNIPLTENSYVIENLEDGKTHYVKVTASDDTSPLANEQQNTAILSVVPVDTKPPGLVHNVTSQVGDHSVLLKWENPKDNDFAGVVILKRNLGLVPENSLGGAQPASPYKDGPEYSEGETPFGAGQGTIIFVSPPDSPEYVPTEFQDVSANNGVISYYRIYTYDYAADSPRDMGRNYSQGVPTRAKAGIVPRAITNFKAEAGSNPGEVLLSWNNSVDDFVAGVLVRFSDDDRQKFAGLDINSGVLAGVFQTTLGPGEKESKLLTGFATGHNYYFKALAYNQTANELDLDNDLELFQHLFSLPVTAQVKLPYVEPTTTLQPTVPTTTLQLNEPTTTLQPTVPTTTLQQNGTQAPVLKTEIPSPEVKIWFGSDLFQANSSQKFNLNNRFIVKPNPTIKVRISVNQPFAFSEHQITYKMIVDNATVYSLPNPKISQNEISFEKMLLEPLTPGDHTFHFLPEDPGLFAANLLTVKDVKVYVAANEVSRVVDIPISFPSPFNPEKDGEVSFQYTLSKAANIDIYIFDATARIVARLTFQAGANGGQSGQNTVKWDGKSDQGAKISNGIYFINIVSRDENRAFGKIRQVISR</sequence>
<evidence type="ECO:0000313" key="3">
    <source>
        <dbReference type="EMBL" id="PIS29766.1"/>
    </source>
</evidence>
<organism evidence="3 4">
    <name type="scientific">Candidatus Saganbacteria bacterium CG08_land_8_20_14_0_20_45_16</name>
    <dbReference type="NCBI Taxonomy" id="2014293"/>
    <lineage>
        <taxon>Bacteria</taxon>
        <taxon>Bacillati</taxon>
        <taxon>Saganbacteria</taxon>
    </lineage>
</organism>
<dbReference type="EMBL" id="PEYM01000072">
    <property type="protein sequence ID" value="PIS29766.1"/>
    <property type="molecule type" value="Genomic_DNA"/>
</dbReference>
<dbReference type="Gene3D" id="2.60.40.10">
    <property type="entry name" value="Immunoglobulins"/>
    <property type="match status" value="2"/>
</dbReference>
<evidence type="ECO:0000259" key="2">
    <source>
        <dbReference type="Pfam" id="PF13860"/>
    </source>
</evidence>
<feature type="domain" description="FlgD/Vpr Ig-like" evidence="2">
    <location>
        <begin position="760"/>
        <end position="831"/>
    </location>
</feature>
<protein>
    <recommendedName>
        <fullName evidence="2">FlgD/Vpr Ig-like domain-containing protein</fullName>
    </recommendedName>
</protein>
<gene>
    <name evidence="3" type="ORF">COT42_04355</name>
</gene>
<dbReference type="AlphaFoldDB" id="A0A2H0XXV9"/>
<name>A0A2H0XXV9_UNCSA</name>
<dbReference type="InterPro" id="IPR025965">
    <property type="entry name" value="FlgD/Vpr_Ig-like"/>
</dbReference>
<comment type="caution">
    <text evidence="3">The sequence shown here is derived from an EMBL/GenBank/DDBJ whole genome shotgun (WGS) entry which is preliminary data.</text>
</comment>
<dbReference type="Gene3D" id="2.60.40.4070">
    <property type="match status" value="1"/>
</dbReference>
<dbReference type="SUPFAM" id="SSF49265">
    <property type="entry name" value="Fibronectin type III"/>
    <property type="match status" value="1"/>
</dbReference>
<dbReference type="InterPro" id="IPR036116">
    <property type="entry name" value="FN3_sf"/>
</dbReference>
<evidence type="ECO:0000256" key="1">
    <source>
        <dbReference type="SAM" id="MobiDB-lite"/>
    </source>
</evidence>
<dbReference type="Proteomes" id="UP000231343">
    <property type="component" value="Unassembled WGS sequence"/>
</dbReference>
<dbReference type="InterPro" id="IPR013783">
    <property type="entry name" value="Ig-like_fold"/>
</dbReference>
<accession>A0A2H0XXV9</accession>
<feature type="region of interest" description="Disordered" evidence="1">
    <location>
        <begin position="237"/>
        <end position="260"/>
    </location>
</feature>
<reference evidence="3 4" key="1">
    <citation type="submission" date="2017-09" db="EMBL/GenBank/DDBJ databases">
        <title>Depth-based differentiation of microbial function through sediment-hosted aquifers and enrichment of novel symbionts in the deep terrestrial subsurface.</title>
        <authorList>
            <person name="Probst A.J."/>
            <person name="Ladd B."/>
            <person name="Jarett J.K."/>
            <person name="Geller-Mcgrath D.E."/>
            <person name="Sieber C.M."/>
            <person name="Emerson J.B."/>
            <person name="Anantharaman K."/>
            <person name="Thomas B.C."/>
            <person name="Malmstrom R."/>
            <person name="Stieglmeier M."/>
            <person name="Klingl A."/>
            <person name="Woyke T."/>
            <person name="Ryan C.M."/>
            <person name="Banfield J.F."/>
        </authorList>
    </citation>
    <scope>NUCLEOTIDE SEQUENCE [LARGE SCALE GENOMIC DNA]</scope>
    <source>
        <strain evidence="3">CG08_land_8_20_14_0_20_45_16</strain>
    </source>
</reference>
<dbReference type="Pfam" id="PF13860">
    <property type="entry name" value="FlgD_ig"/>
    <property type="match status" value="1"/>
</dbReference>
<evidence type="ECO:0000313" key="4">
    <source>
        <dbReference type="Proteomes" id="UP000231343"/>
    </source>
</evidence>